<dbReference type="PANTHER" id="PTHR45987:SF4">
    <property type="entry name" value="LARGE RIBOSOMAL SUBUNIT PROTEIN BL12M"/>
    <property type="match status" value="1"/>
</dbReference>
<sequence>MNSTLGLHTVRRRLFTTAAAQRSFLRWEQNVVPSTAGRGWSVVAPPHHHHHHHHARPSWQRRDFHRSVILLDEQEMSEKEKKKALKEKAKAAMEAAAKEEGDAADDKKKALQEKLAAKKAAEEKATPKEEAPKEEAPVVEEATAASAPKEEETKAAPEYSTPELAADAAKHKAGLDDPDLPFYQNPLHHNNPEMNKHFREDFDSDEEAEAAVLPAPPLDLGDGVAAPEYLHALADEIVHLNMLEMNELVNKMFDHYGFHEGMLSPDQDGAEGDDDDDAEGGEAAPQEEAKTAFDIKLVEFDAAAKIKIIKEVRALAGLGLKEAKEMVEGAPKVIHKGVKKEEAEEIKAKLEELGAKIEIV</sequence>
<dbReference type="GO" id="GO:0005840">
    <property type="term" value="C:ribosome"/>
    <property type="evidence" value="ECO:0007669"/>
    <property type="project" value="UniProtKB-KW"/>
</dbReference>
<accession>A0A7S3L7I9</accession>
<dbReference type="CDD" id="cd00387">
    <property type="entry name" value="Ribosomal_L7_L12"/>
    <property type="match status" value="1"/>
</dbReference>
<dbReference type="FunFam" id="3.30.1390.10:FF:000001">
    <property type="entry name" value="50S ribosomal protein L7/L12"/>
    <property type="match status" value="1"/>
</dbReference>
<dbReference type="InterPro" id="IPR013823">
    <property type="entry name" value="Ribosomal_bL12_C"/>
</dbReference>
<feature type="compositionally biased region" description="Basic and acidic residues" evidence="4">
    <location>
        <begin position="96"/>
        <end position="136"/>
    </location>
</feature>
<dbReference type="Gene3D" id="3.30.1390.10">
    <property type="match status" value="1"/>
</dbReference>
<dbReference type="PANTHER" id="PTHR45987">
    <property type="entry name" value="39S RIBOSOMAL PROTEIN L12"/>
    <property type="match status" value="1"/>
</dbReference>
<gene>
    <name evidence="6" type="ORF">ACOF00016_LOCUS11369</name>
</gene>
<dbReference type="Pfam" id="PF00542">
    <property type="entry name" value="Ribosomal_L12"/>
    <property type="match status" value="1"/>
</dbReference>
<dbReference type="GO" id="GO:0006412">
    <property type="term" value="P:translation"/>
    <property type="evidence" value="ECO:0007669"/>
    <property type="project" value="InterPro"/>
</dbReference>
<dbReference type="InterPro" id="IPR014719">
    <property type="entry name" value="Ribosomal_bL12_C/ClpS-like"/>
</dbReference>
<dbReference type="GO" id="GO:1990904">
    <property type="term" value="C:ribonucleoprotein complex"/>
    <property type="evidence" value="ECO:0007669"/>
    <property type="project" value="UniProtKB-KW"/>
</dbReference>
<comment type="similarity">
    <text evidence="1">Belongs to the bacterial ribosomal protein bL12 family.</text>
</comment>
<evidence type="ECO:0000256" key="1">
    <source>
        <dbReference type="ARBA" id="ARBA00007197"/>
    </source>
</evidence>
<organism evidence="6">
    <name type="scientific">Amphora coffeiformis</name>
    <dbReference type="NCBI Taxonomy" id="265554"/>
    <lineage>
        <taxon>Eukaryota</taxon>
        <taxon>Sar</taxon>
        <taxon>Stramenopiles</taxon>
        <taxon>Ochrophyta</taxon>
        <taxon>Bacillariophyta</taxon>
        <taxon>Bacillariophyceae</taxon>
        <taxon>Bacillariophycidae</taxon>
        <taxon>Thalassiophysales</taxon>
        <taxon>Catenulaceae</taxon>
        <taxon>Amphora</taxon>
    </lineage>
</organism>
<keyword evidence="3" id="KW-0687">Ribonucleoprotein</keyword>
<evidence type="ECO:0000256" key="2">
    <source>
        <dbReference type="ARBA" id="ARBA00022980"/>
    </source>
</evidence>
<dbReference type="EMBL" id="HBIM01014124">
    <property type="protein sequence ID" value="CAE0414126.1"/>
    <property type="molecule type" value="Transcribed_RNA"/>
</dbReference>
<reference evidence="6" key="1">
    <citation type="submission" date="2021-01" db="EMBL/GenBank/DDBJ databases">
        <authorList>
            <person name="Corre E."/>
            <person name="Pelletier E."/>
            <person name="Niang G."/>
            <person name="Scheremetjew M."/>
            <person name="Finn R."/>
            <person name="Kale V."/>
            <person name="Holt S."/>
            <person name="Cochrane G."/>
            <person name="Meng A."/>
            <person name="Brown T."/>
            <person name="Cohen L."/>
        </authorList>
    </citation>
    <scope>NUCLEOTIDE SEQUENCE</scope>
    <source>
        <strain evidence="6">CCMP127</strain>
    </source>
</reference>
<dbReference type="SUPFAM" id="SSF54736">
    <property type="entry name" value="ClpS-like"/>
    <property type="match status" value="1"/>
</dbReference>
<dbReference type="HAMAP" id="MF_00368">
    <property type="entry name" value="Ribosomal_bL12"/>
    <property type="match status" value="1"/>
</dbReference>
<dbReference type="InterPro" id="IPR000206">
    <property type="entry name" value="Ribosomal_bL12"/>
</dbReference>
<evidence type="ECO:0000256" key="4">
    <source>
        <dbReference type="SAM" id="MobiDB-lite"/>
    </source>
</evidence>
<name>A0A7S3L7I9_9STRA</name>
<keyword evidence="2" id="KW-0689">Ribosomal protein</keyword>
<evidence type="ECO:0000313" key="6">
    <source>
        <dbReference type="EMBL" id="CAE0414126.1"/>
    </source>
</evidence>
<protein>
    <recommendedName>
        <fullName evidence="5">Large ribosomal subunit protein bL12 C-terminal domain-containing protein</fullName>
    </recommendedName>
</protein>
<feature type="region of interest" description="Disordered" evidence="4">
    <location>
        <begin position="262"/>
        <end position="288"/>
    </location>
</feature>
<dbReference type="GO" id="GO:0003729">
    <property type="term" value="F:mRNA binding"/>
    <property type="evidence" value="ECO:0007669"/>
    <property type="project" value="TreeGrafter"/>
</dbReference>
<proteinExistence type="inferred from homology"/>
<dbReference type="GO" id="GO:0003735">
    <property type="term" value="F:structural constituent of ribosome"/>
    <property type="evidence" value="ECO:0007669"/>
    <property type="project" value="InterPro"/>
</dbReference>
<feature type="region of interest" description="Disordered" evidence="4">
    <location>
        <begin position="96"/>
        <end position="197"/>
    </location>
</feature>
<evidence type="ECO:0000256" key="3">
    <source>
        <dbReference type="ARBA" id="ARBA00023274"/>
    </source>
</evidence>
<evidence type="ECO:0000259" key="5">
    <source>
        <dbReference type="Pfam" id="PF00542"/>
    </source>
</evidence>
<dbReference type="AlphaFoldDB" id="A0A7S3L7I9"/>
<feature type="domain" description="Large ribosomal subunit protein bL12 C-terminal" evidence="5">
    <location>
        <begin position="293"/>
        <end position="359"/>
    </location>
</feature>
<feature type="compositionally biased region" description="Acidic residues" evidence="4">
    <location>
        <begin position="268"/>
        <end position="280"/>
    </location>
</feature>